<comment type="similarity">
    <text evidence="2">Belongs to the protein kinase superfamily. CMGC Ser/Thr protein kinase family. CDC2/CDKX subfamily.</text>
</comment>
<keyword evidence="16" id="KW-1185">Reference proteome</keyword>
<keyword evidence="7 12" id="KW-0547">Nucleotide-binding</keyword>
<dbReference type="PROSITE" id="PS00108">
    <property type="entry name" value="PROTEIN_KINASE_ST"/>
    <property type="match status" value="1"/>
</dbReference>
<evidence type="ECO:0000256" key="13">
    <source>
        <dbReference type="SAM" id="MobiDB-lite"/>
    </source>
</evidence>
<feature type="compositionally biased region" description="Polar residues" evidence="13">
    <location>
        <begin position="501"/>
        <end position="514"/>
    </location>
</feature>
<dbReference type="PROSITE" id="PS00107">
    <property type="entry name" value="PROTEIN_KINASE_ATP"/>
    <property type="match status" value="1"/>
</dbReference>
<sequence length="775" mass="87435">MSDEKYEMKISSSHEKVRQRERASTPVNSSVNGNFVGMSTLRNYEIISKLGQGTFGEVQKARHIKTGRLVALKKLIVHNDKEGFPITALREIGILKLLKHENILQLIEVLHETADQRVGSSLDSGFKRGSFYMVTPYMSYDLSGLLENPRVHLKISHIKCFMIQLLKGVNYIHQMGYFHRDIKAANILIDHNGILKIADFGLARNYLGRPPQLGSGPSGNSRQYTGLVVTRWYRAPELILGEQRYTTSVDIWGVGCVFAEMFKKTPILQGRSDTDQGHLIFKLLGRPNNKNWPGYDKLPGASTFQFNSTTRTLETEFSEMGKEGLSLLDKLLKLDPYQRINALDALEDIYFKVNPLPCKPGDLPKFEESHEMDNEKFREERKRLVTNSAGGRQHYHPPIPAAAPQPSRPVRPQGLSHPLPKGPASLVNSGSRYPNIPQQPASGPQYSQSQRRYHPPARDDFGRSNSRNFGRGRNDDNHYEYKRPAPTGYDNHDNLREPLSAINNRGESSSNPPQNRGAAENPFSRRRASNDDDQADHQDDRNVSSNIRPPTGPSALRNSDAKLPPQPQPLSDKDSIKSNQKHPYSALTSADASASNKPPSLPKTPSLKTREEQAQIPSRRPEEHLASWKRPEGYSQQKRYEVDYNSRYVSGNNNGPDDHPSKRARFDGDSSYRSYNRDAYYPDAGYNSRSYNQDRGGRRNYNSNGGNGHNVRGDVDHDKDISLDYSSSDSLVSKRPLVDNIRQQIQDRNKLDDKDTKDNKKDSTSSSASSNRNKK</sequence>
<evidence type="ECO:0000256" key="1">
    <source>
        <dbReference type="ARBA" id="ARBA00004123"/>
    </source>
</evidence>
<evidence type="ECO:0000256" key="3">
    <source>
        <dbReference type="ARBA" id="ARBA00012409"/>
    </source>
</evidence>
<feature type="compositionally biased region" description="Polar residues" evidence="13">
    <location>
        <begin position="426"/>
        <end position="450"/>
    </location>
</feature>
<feature type="compositionally biased region" description="Basic and acidic residues" evidence="13">
    <location>
        <begin position="745"/>
        <end position="763"/>
    </location>
</feature>
<dbReference type="SUPFAM" id="SSF56112">
    <property type="entry name" value="Protein kinase-like (PK-like)"/>
    <property type="match status" value="1"/>
</dbReference>
<keyword evidence="6" id="KW-0808">Transferase</keyword>
<evidence type="ECO:0000256" key="12">
    <source>
        <dbReference type="PROSITE-ProRule" id="PRU10141"/>
    </source>
</evidence>
<evidence type="ECO:0000256" key="8">
    <source>
        <dbReference type="ARBA" id="ARBA00022777"/>
    </source>
</evidence>
<protein>
    <recommendedName>
        <fullName evidence="11">Serine/threonine-protein kinase BUR1</fullName>
        <ecNumber evidence="4">2.7.11.22</ecNumber>
        <ecNumber evidence="3">2.7.11.23</ecNumber>
    </recommendedName>
</protein>
<keyword evidence="5" id="KW-0723">Serine/threonine-protein kinase</keyword>
<dbReference type="GO" id="GO:0004693">
    <property type="term" value="F:cyclin-dependent protein serine/threonine kinase activity"/>
    <property type="evidence" value="ECO:0007669"/>
    <property type="project" value="UniProtKB-EC"/>
</dbReference>
<dbReference type="GO" id="GO:0005524">
    <property type="term" value="F:ATP binding"/>
    <property type="evidence" value="ECO:0007669"/>
    <property type="project" value="UniProtKB-UniRule"/>
</dbReference>
<proteinExistence type="inferred from homology"/>
<feature type="region of interest" description="Disordered" evidence="13">
    <location>
        <begin position="388"/>
        <end position="775"/>
    </location>
</feature>
<dbReference type="EC" id="2.7.11.23" evidence="3"/>
<gene>
    <name evidence="15" type="ORF">PACTADRAFT_47478</name>
</gene>
<feature type="compositionally biased region" description="Basic and acidic residues" evidence="13">
    <location>
        <begin position="656"/>
        <end position="670"/>
    </location>
</feature>
<keyword evidence="9 12" id="KW-0067">ATP-binding</keyword>
<evidence type="ECO:0000256" key="6">
    <source>
        <dbReference type="ARBA" id="ARBA00022679"/>
    </source>
</evidence>
<evidence type="ECO:0000259" key="14">
    <source>
        <dbReference type="PROSITE" id="PS50011"/>
    </source>
</evidence>
<evidence type="ECO:0000256" key="7">
    <source>
        <dbReference type="ARBA" id="ARBA00022741"/>
    </source>
</evidence>
<keyword evidence="10" id="KW-0539">Nucleus</keyword>
<feature type="compositionally biased region" description="Basic and acidic residues" evidence="13">
    <location>
        <begin position="711"/>
        <end position="722"/>
    </location>
</feature>
<evidence type="ECO:0000313" key="16">
    <source>
        <dbReference type="Proteomes" id="UP000094236"/>
    </source>
</evidence>
<dbReference type="EMBL" id="KV454011">
    <property type="protein sequence ID" value="ODV97590.1"/>
    <property type="molecule type" value="Genomic_DNA"/>
</dbReference>
<feature type="region of interest" description="Disordered" evidence="13">
    <location>
        <begin position="1"/>
        <end position="29"/>
    </location>
</feature>
<dbReference type="GO" id="GO:0030447">
    <property type="term" value="P:filamentous growth"/>
    <property type="evidence" value="ECO:0007669"/>
    <property type="project" value="UniProtKB-ARBA"/>
</dbReference>
<dbReference type="FunFam" id="1.10.510.10:FF:000562">
    <property type="entry name" value="Serine/threonine-protein kinase bur1"/>
    <property type="match status" value="1"/>
</dbReference>
<dbReference type="Gene3D" id="1.10.510.10">
    <property type="entry name" value="Transferase(Phosphotransferase) domain 1"/>
    <property type="match status" value="1"/>
</dbReference>
<feature type="compositionally biased region" description="Basic and acidic residues" evidence="13">
    <location>
        <begin position="1"/>
        <end position="23"/>
    </location>
</feature>
<feature type="compositionally biased region" description="Basic and acidic residues" evidence="13">
    <location>
        <begin position="472"/>
        <end position="483"/>
    </location>
</feature>
<feature type="compositionally biased region" description="Low complexity" evidence="13">
    <location>
        <begin position="764"/>
        <end position="775"/>
    </location>
</feature>
<dbReference type="SMART" id="SM00220">
    <property type="entry name" value="S_TKc"/>
    <property type="match status" value="1"/>
</dbReference>
<feature type="compositionally biased region" description="Low complexity" evidence="13">
    <location>
        <begin position="723"/>
        <end position="734"/>
    </location>
</feature>
<dbReference type="PANTHER" id="PTHR24056:SF233">
    <property type="entry name" value="CYCLIN-DEPENDENT KINASE 9"/>
    <property type="match status" value="1"/>
</dbReference>
<dbReference type="AlphaFoldDB" id="A0A1E4U0S5"/>
<accession>A0A1E4U0S5</accession>
<dbReference type="InterPro" id="IPR000719">
    <property type="entry name" value="Prot_kinase_dom"/>
</dbReference>
<organism evidence="15 16">
    <name type="scientific">Pachysolen tannophilus NRRL Y-2460</name>
    <dbReference type="NCBI Taxonomy" id="669874"/>
    <lineage>
        <taxon>Eukaryota</taxon>
        <taxon>Fungi</taxon>
        <taxon>Dikarya</taxon>
        <taxon>Ascomycota</taxon>
        <taxon>Saccharomycotina</taxon>
        <taxon>Pichiomycetes</taxon>
        <taxon>Pachysolenaceae</taxon>
        <taxon>Pachysolen</taxon>
    </lineage>
</organism>
<dbReference type="GO" id="GO:0008353">
    <property type="term" value="F:RNA polymerase II CTD heptapeptide repeat kinase activity"/>
    <property type="evidence" value="ECO:0007669"/>
    <property type="project" value="UniProtKB-EC"/>
</dbReference>
<evidence type="ECO:0000256" key="2">
    <source>
        <dbReference type="ARBA" id="ARBA00006485"/>
    </source>
</evidence>
<dbReference type="Gene3D" id="3.30.200.20">
    <property type="entry name" value="Phosphorylase Kinase, domain 1"/>
    <property type="match status" value="1"/>
</dbReference>
<evidence type="ECO:0000256" key="10">
    <source>
        <dbReference type="ARBA" id="ARBA00023242"/>
    </source>
</evidence>
<feature type="domain" description="Protein kinase" evidence="14">
    <location>
        <begin position="44"/>
        <end position="351"/>
    </location>
</feature>
<dbReference type="InterPro" id="IPR050108">
    <property type="entry name" value="CDK"/>
</dbReference>
<dbReference type="Pfam" id="PF00069">
    <property type="entry name" value="Pkinase"/>
    <property type="match status" value="1"/>
</dbReference>
<evidence type="ECO:0000256" key="4">
    <source>
        <dbReference type="ARBA" id="ARBA00012425"/>
    </source>
</evidence>
<dbReference type="STRING" id="669874.A0A1E4U0S5"/>
<keyword evidence="8" id="KW-0418">Kinase</keyword>
<dbReference type="EC" id="2.7.11.22" evidence="4"/>
<evidence type="ECO:0000256" key="9">
    <source>
        <dbReference type="ARBA" id="ARBA00022840"/>
    </source>
</evidence>
<dbReference type="OrthoDB" id="28397at2759"/>
<evidence type="ECO:0000256" key="5">
    <source>
        <dbReference type="ARBA" id="ARBA00022527"/>
    </source>
</evidence>
<name>A0A1E4U0S5_PACTA</name>
<dbReference type="InterPro" id="IPR011009">
    <property type="entry name" value="Kinase-like_dom_sf"/>
</dbReference>
<evidence type="ECO:0000313" key="15">
    <source>
        <dbReference type="EMBL" id="ODV97590.1"/>
    </source>
</evidence>
<dbReference type="InterPro" id="IPR017441">
    <property type="entry name" value="Protein_kinase_ATP_BS"/>
</dbReference>
<reference evidence="16" key="1">
    <citation type="submission" date="2016-05" db="EMBL/GenBank/DDBJ databases">
        <title>Comparative genomics of biotechnologically important yeasts.</title>
        <authorList>
            <consortium name="DOE Joint Genome Institute"/>
            <person name="Riley R."/>
            <person name="Haridas S."/>
            <person name="Wolfe K.H."/>
            <person name="Lopes M.R."/>
            <person name="Hittinger C.T."/>
            <person name="Goker M."/>
            <person name="Salamov A."/>
            <person name="Wisecaver J."/>
            <person name="Long T.M."/>
            <person name="Aerts A.L."/>
            <person name="Barry K."/>
            <person name="Choi C."/>
            <person name="Clum A."/>
            <person name="Coughlan A.Y."/>
            <person name="Deshpande S."/>
            <person name="Douglass A.P."/>
            <person name="Hanson S.J."/>
            <person name="Klenk H.-P."/>
            <person name="Labutti K."/>
            <person name="Lapidus A."/>
            <person name="Lindquist E."/>
            <person name="Lipzen A."/>
            <person name="Meier-Kolthoff J.P."/>
            <person name="Ohm R.A."/>
            <person name="Otillar R.P."/>
            <person name="Pangilinan J."/>
            <person name="Peng Y."/>
            <person name="Rokas A."/>
            <person name="Rosa C.A."/>
            <person name="Scheuner C."/>
            <person name="Sibirny A.A."/>
            <person name="Slot J.C."/>
            <person name="Stielow J.B."/>
            <person name="Sun H."/>
            <person name="Kurtzman C.P."/>
            <person name="Blackwell M."/>
            <person name="Grigoriev I.V."/>
            <person name="Jeffries T.W."/>
        </authorList>
    </citation>
    <scope>NUCLEOTIDE SEQUENCE [LARGE SCALE GENOMIC DNA]</scope>
    <source>
        <strain evidence="16">NRRL Y-2460</strain>
    </source>
</reference>
<comment type="subcellular location">
    <subcellularLocation>
        <location evidence="1">Nucleus</location>
    </subcellularLocation>
</comment>
<feature type="compositionally biased region" description="Basic and acidic residues" evidence="13">
    <location>
        <begin position="608"/>
        <end position="644"/>
    </location>
</feature>
<feature type="compositionally biased region" description="Polar residues" evidence="13">
    <location>
        <begin position="577"/>
        <end position="596"/>
    </location>
</feature>
<feature type="binding site" evidence="12">
    <location>
        <position position="73"/>
    </location>
    <ligand>
        <name>ATP</name>
        <dbReference type="ChEBI" id="CHEBI:30616"/>
    </ligand>
</feature>
<dbReference type="InterPro" id="IPR008271">
    <property type="entry name" value="Ser/Thr_kinase_AS"/>
</dbReference>
<dbReference type="Proteomes" id="UP000094236">
    <property type="component" value="Unassembled WGS sequence"/>
</dbReference>
<evidence type="ECO:0000256" key="11">
    <source>
        <dbReference type="ARBA" id="ARBA00041018"/>
    </source>
</evidence>
<dbReference type="PROSITE" id="PS50011">
    <property type="entry name" value="PROTEIN_KINASE_DOM"/>
    <property type="match status" value="1"/>
</dbReference>
<dbReference type="PANTHER" id="PTHR24056">
    <property type="entry name" value="CELL DIVISION PROTEIN KINASE"/>
    <property type="match status" value="1"/>
</dbReference>
<dbReference type="GO" id="GO:0005634">
    <property type="term" value="C:nucleus"/>
    <property type="evidence" value="ECO:0007669"/>
    <property type="project" value="UniProtKB-SubCell"/>
</dbReference>
<feature type="compositionally biased region" description="Pro residues" evidence="13">
    <location>
        <begin position="397"/>
        <end position="409"/>
    </location>
</feature>